<sequence>MVCGSIVVVFAFVFSRYVLCGWRKEVISRDDFWYPLSYIFSQLSTHLSTMGASEYQQMVPHAGHLHLRLCREGLAVYWVFRGCAVLVE</sequence>
<proteinExistence type="predicted"/>
<keyword evidence="2" id="KW-1185">Reference proteome</keyword>
<gene>
    <name evidence="1" type="ORF">B9Z19DRAFT_282970</name>
</gene>
<name>A0A2T6ZL16_TUBBO</name>
<evidence type="ECO:0000313" key="1">
    <source>
        <dbReference type="EMBL" id="PUU76146.1"/>
    </source>
</evidence>
<organism evidence="1 2">
    <name type="scientific">Tuber borchii</name>
    <name type="common">White truffle</name>
    <dbReference type="NCBI Taxonomy" id="42251"/>
    <lineage>
        <taxon>Eukaryota</taxon>
        <taxon>Fungi</taxon>
        <taxon>Dikarya</taxon>
        <taxon>Ascomycota</taxon>
        <taxon>Pezizomycotina</taxon>
        <taxon>Pezizomycetes</taxon>
        <taxon>Pezizales</taxon>
        <taxon>Tuberaceae</taxon>
        <taxon>Tuber</taxon>
    </lineage>
</organism>
<reference evidence="1 2" key="1">
    <citation type="submission" date="2017-04" db="EMBL/GenBank/DDBJ databases">
        <title>Draft genome sequence of Tuber borchii Vittad., a whitish edible truffle.</title>
        <authorList>
            <consortium name="DOE Joint Genome Institute"/>
            <person name="Murat C."/>
            <person name="Kuo A."/>
            <person name="Barry K.W."/>
            <person name="Clum A."/>
            <person name="Dockter R.B."/>
            <person name="Fauchery L."/>
            <person name="Iotti M."/>
            <person name="Kohler A."/>
            <person name="Labutti K."/>
            <person name="Lindquist E.A."/>
            <person name="Lipzen A."/>
            <person name="Ohm R.A."/>
            <person name="Wang M."/>
            <person name="Grigoriev I.V."/>
            <person name="Zambonelli A."/>
            <person name="Martin F.M."/>
        </authorList>
    </citation>
    <scope>NUCLEOTIDE SEQUENCE [LARGE SCALE GENOMIC DNA]</scope>
    <source>
        <strain evidence="1 2">Tbo3840</strain>
    </source>
</reference>
<comment type="caution">
    <text evidence="1">The sequence shown here is derived from an EMBL/GenBank/DDBJ whole genome shotgun (WGS) entry which is preliminary data.</text>
</comment>
<dbReference type="Proteomes" id="UP000244722">
    <property type="component" value="Unassembled WGS sequence"/>
</dbReference>
<dbReference type="AlphaFoldDB" id="A0A2T6ZL16"/>
<evidence type="ECO:0000313" key="2">
    <source>
        <dbReference type="Proteomes" id="UP000244722"/>
    </source>
</evidence>
<dbReference type="EMBL" id="NESQ01000200">
    <property type="protein sequence ID" value="PUU76146.1"/>
    <property type="molecule type" value="Genomic_DNA"/>
</dbReference>
<protein>
    <submittedName>
        <fullName evidence="1">Uncharacterized protein</fullName>
    </submittedName>
</protein>
<accession>A0A2T6ZL16</accession>